<evidence type="ECO:0000313" key="3">
    <source>
        <dbReference type="Proteomes" id="UP000280344"/>
    </source>
</evidence>
<dbReference type="PANTHER" id="PTHR33990">
    <property type="entry name" value="PROTEIN YJDN-RELATED"/>
    <property type="match status" value="1"/>
</dbReference>
<dbReference type="OrthoDB" id="9795306at2"/>
<dbReference type="InterPro" id="IPR029068">
    <property type="entry name" value="Glyas_Bleomycin-R_OHBP_Dase"/>
</dbReference>
<dbReference type="Proteomes" id="UP000280344">
    <property type="component" value="Chromosome"/>
</dbReference>
<dbReference type="SUPFAM" id="SSF54593">
    <property type="entry name" value="Glyoxalase/Bleomycin resistance protein/Dihydroxybiphenyl dioxygenase"/>
    <property type="match status" value="1"/>
</dbReference>
<evidence type="ECO:0000313" key="2">
    <source>
        <dbReference type="EMBL" id="AZQ76865.1"/>
    </source>
</evidence>
<dbReference type="EMBL" id="CP034593">
    <property type="protein sequence ID" value="AZQ76865.1"/>
    <property type="molecule type" value="Genomic_DNA"/>
</dbReference>
<keyword evidence="3" id="KW-1185">Reference proteome</keyword>
<dbReference type="KEGG" id="flh:EJ997_05445"/>
<gene>
    <name evidence="2" type="ORF">EJ997_05445</name>
</gene>
<dbReference type="Gene3D" id="3.10.180.10">
    <property type="entry name" value="2,3-Dihydroxybiphenyl 1,2-Dioxygenase, domain 1"/>
    <property type="match status" value="1"/>
</dbReference>
<reference evidence="2 3" key="1">
    <citation type="submission" date="2018-12" db="EMBL/GenBank/DDBJ databases">
        <title>Complete genome sequence of Flaviflexus sp. H23T48.</title>
        <authorList>
            <person name="Bae J.-W."/>
            <person name="Lee J.-Y."/>
        </authorList>
    </citation>
    <scope>NUCLEOTIDE SEQUENCE [LARGE SCALE GENOMIC DNA]</scope>
    <source>
        <strain evidence="2 3">H23T48</strain>
    </source>
</reference>
<feature type="domain" description="PhnB-like" evidence="1">
    <location>
        <begin position="8"/>
        <end position="130"/>
    </location>
</feature>
<dbReference type="InterPro" id="IPR028973">
    <property type="entry name" value="PhnB-like"/>
</dbReference>
<dbReference type="CDD" id="cd06588">
    <property type="entry name" value="PhnB_like"/>
    <property type="match status" value="1"/>
</dbReference>
<organism evidence="2 3">
    <name type="scientific">Flaviflexus ciconiae</name>
    <dbReference type="NCBI Taxonomy" id="2496867"/>
    <lineage>
        <taxon>Bacteria</taxon>
        <taxon>Bacillati</taxon>
        <taxon>Actinomycetota</taxon>
        <taxon>Actinomycetes</taxon>
        <taxon>Actinomycetales</taxon>
        <taxon>Actinomycetaceae</taxon>
        <taxon>Flaviflexus</taxon>
    </lineage>
</organism>
<dbReference type="PANTHER" id="PTHR33990:SF1">
    <property type="entry name" value="PROTEIN YJDN"/>
    <property type="match status" value="1"/>
</dbReference>
<evidence type="ECO:0000259" key="1">
    <source>
        <dbReference type="Pfam" id="PF06983"/>
    </source>
</evidence>
<dbReference type="AlphaFoldDB" id="A0A3Q9G3Y7"/>
<name>A0A3Q9G3Y7_9ACTO</name>
<sequence>MSIRTSAYITFTGNAEEALTFYHSVFGGNLEIDKYGDMPDTEFPFEPEPEWVAHGDLTGPVNISGGDGGDQPLKSHVYSFLVYSDSIEEGRALLEKLSANGGEEAMAYEEAPWGDHYGQVRDRFGVLWAVEANEN</sequence>
<dbReference type="RefSeq" id="WP_126703671.1">
    <property type="nucleotide sequence ID" value="NZ_CP034593.1"/>
</dbReference>
<accession>A0A3Q9G3Y7</accession>
<proteinExistence type="predicted"/>
<protein>
    <submittedName>
        <fullName evidence="2">VOC family protein</fullName>
    </submittedName>
</protein>
<dbReference type="Pfam" id="PF06983">
    <property type="entry name" value="3-dmu-9_3-mt"/>
    <property type="match status" value="1"/>
</dbReference>